<dbReference type="Proteomes" id="UP001500016">
    <property type="component" value="Unassembled WGS sequence"/>
</dbReference>
<comment type="caution">
    <text evidence="2">The sequence shown here is derived from an EMBL/GenBank/DDBJ whole genome shotgun (WGS) entry which is preliminary data.</text>
</comment>
<evidence type="ECO:0000313" key="2">
    <source>
        <dbReference type="EMBL" id="GAA2061689.1"/>
    </source>
</evidence>
<dbReference type="RefSeq" id="WP_344523281.1">
    <property type="nucleotide sequence ID" value="NZ_BAAAPE010000001.1"/>
</dbReference>
<feature type="transmembrane region" description="Helical" evidence="1">
    <location>
        <begin position="406"/>
        <end position="429"/>
    </location>
</feature>
<accession>A0ABP5H033</accession>
<protein>
    <recommendedName>
        <fullName evidence="4">Secreted protein</fullName>
    </recommendedName>
</protein>
<evidence type="ECO:0000256" key="1">
    <source>
        <dbReference type="SAM" id="Phobius"/>
    </source>
</evidence>
<evidence type="ECO:0008006" key="4">
    <source>
        <dbReference type="Google" id="ProtNLM"/>
    </source>
</evidence>
<feature type="transmembrane region" description="Helical" evidence="1">
    <location>
        <begin position="20"/>
        <end position="41"/>
    </location>
</feature>
<evidence type="ECO:0000313" key="3">
    <source>
        <dbReference type="Proteomes" id="UP001500016"/>
    </source>
</evidence>
<feature type="transmembrane region" description="Helical" evidence="1">
    <location>
        <begin position="192"/>
        <end position="213"/>
    </location>
</feature>
<name>A0ABP5H033_9ACTN</name>
<proteinExistence type="predicted"/>
<sequence>MAASVVLGSVGTGSPPARLRLAGLVMTLVTVLFGAVLAASVHERQTAARNLAEQSAPLSADAAEIYRSLADADATAAAGFLRGVKASHADRVSYEANIRTASRLLSKAAARTGDSFAAQRQIAILNRELPDYNGLVAAARAANRENKPVGNSYMRYASEQMRSTMLPAAEDMYHAETRRMAAIRADTVEPPWAAYGAGLLALAVIGFCSYRLYLATNRLLNLGLVAAAGAVLGSLVWLTVSHTTARSSLEGSETRGSASVQILTEARIAGLKARGNENMALVARGEGAAHSQEFDYWAGAMDDKDKGQRLMQRSEQQAEDKAGRRLVAEAWAELKDWKKQHDQARKQDDQGDYEAAVARTIGGKADGRTVRDTTERSFAAMDRKLAAAVAHERKQFQARVENGRGALTGLPVGGSVLCLLGVAGVVLGVGKRLSEYR</sequence>
<keyword evidence="1" id="KW-1133">Transmembrane helix</keyword>
<organism evidence="2 3">
    <name type="scientific">Streptomyces albiaxialis</name>
    <dbReference type="NCBI Taxonomy" id="329523"/>
    <lineage>
        <taxon>Bacteria</taxon>
        <taxon>Bacillati</taxon>
        <taxon>Actinomycetota</taxon>
        <taxon>Actinomycetes</taxon>
        <taxon>Kitasatosporales</taxon>
        <taxon>Streptomycetaceae</taxon>
        <taxon>Streptomyces</taxon>
    </lineage>
</organism>
<reference evidence="3" key="1">
    <citation type="journal article" date="2019" name="Int. J. Syst. Evol. Microbiol.">
        <title>The Global Catalogue of Microorganisms (GCM) 10K type strain sequencing project: providing services to taxonomists for standard genome sequencing and annotation.</title>
        <authorList>
            <consortium name="The Broad Institute Genomics Platform"/>
            <consortium name="The Broad Institute Genome Sequencing Center for Infectious Disease"/>
            <person name="Wu L."/>
            <person name="Ma J."/>
        </authorList>
    </citation>
    <scope>NUCLEOTIDE SEQUENCE [LARGE SCALE GENOMIC DNA]</scope>
    <source>
        <strain evidence="3">JCM 15478</strain>
    </source>
</reference>
<keyword evidence="1" id="KW-0812">Transmembrane</keyword>
<feature type="transmembrane region" description="Helical" evidence="1">
    <location>
        <begin position="219"/>
        <end position="240"/>
    </location>
</feature>
<gene>
    <name evidence="2" type="ORF">GCM10009801_04220</name>
</gene>
<dbReference type="EMBL" id="BAAAPE010000001">
    <property type="protein sequence ID" value="GAA2061689.1"/>
    <property type="molecule type" value="Genomic_DNA"/>
</dbReference>
<keyword evidence="1" id="KW-0472">Membrane</keyword>
<keyword evidence="3" id="KW-1185">Reference proteome</keyword>